<evidence type="ECO:0000256" key="1">
    <source>
        <dbReference type="ARBA" id="ARBA00022490"/>
    </source>
</evidence>
<organism evidence="6">
    <name type="scientific">Thiolapillus brandeum</name>
    <dbReference type="NCBI Taxonomy" id="1076588"/>
    <lineage>
        <taxon>Bacteria</taxon>
        <taxon>Pseudomonadati</taxon>
        <taxon>Pseudomonadota</taxon>
        <taxon>Gammaproteobacteria</taxon>
        <taxon>Chromatiales</taxon>
        <taxon>Sedimenticolaceae</taxon>
        <taxon>Thiolapillus</taxon>
    </lineage>
</organism>
<keyword evidence="3 5" id="KW-0717">Septation</keyword>
<dbReference type="GO" id="GO:0032153">
    <property type="term" value="C:cell division site"/>
    <property type="evidence" value="ECO:0007669"/>
    <property type="project" value="TreeGrafter"/>
</dbReference>
<dbReference type="InterPro" id="IPR027462">
    <property type="entry name" value="ZapD_C"/>
</dbReference>
<comment type="similarity">
    <text evidence="5">Belongs to the ZapD family.</text>
</comment>
<reference evidence="6" key="1">
    <citation type="journal article" date="2020" name="mSystems">
        <title>Genome- and Community-Level Interaction Insights into Carbon Utilization and Element Cycling Functions of Hydrothermarchaeota in Hydrothermal Sediment.</title>
        <authorList>
            <person name="Zhou Z."/>
            <person name="Liu Y."/>
            <person name="Xu W."/>
            <person name="Pan J."/>
            <person name="Luo Z.H."/>
            <person name="Li M."/>
        </authorList>
    </citation>
    <scope>NUCLEOTIDE SEQUENCE [LARGE SCALE GENOMIC DNA]</scope>
    <source>
        <strain evidence="6">HyVt-458</strain>
    </source>
</reference>
<dbReference type="GO" id="GO:0000917">
    <property type="term" value="P:division septum assembly"/>
    <property type="evidence" value="ECO:0007669"/>
    <property type="project" value="UniProtKB-KW"/>
</dbReference>
<protein>
    <recommendedName>
        <fullName evidence="5">Cell division protein ZapD</fullName>
    </recommendedName>
    <alternativeName>
        <fullName evidence="5">Z ring-associated protein D</fullName>
    </alternativeName>
</protein>
<dbReference type="AlphaFoldDB" id="A0A831RZ35"/>
<dbReference type="PANTHER" id="PTHR39455:SF1">
    <property type="entry name" value="CELL DIVISION PROTEIN ZAPD"/>
    <property type="match status" value="1"/>
</dbReference>
<evidence type="ECO:0000256" key="4">
    <source>
        <dbReference type="ARBA" id="ARBA00023306"/>
    </source>
</evidence>
<comment type="subcellular location">
    <subcellularLocation>
        <location evidence="5">Cytoplasm</location>
    </subcellularLocation>
    <text evidence="5">Localizes to mid-cell in an FtsZ-dependent manner.</text>
</comment>
<keyword evidence="4 5" id="KW-0131">Cell cycle</keyword>
<dbReference type="Proteomes" id="UP000886339">
    <property type="component" value="Unassembled WGS sequence"/>
</dbReference>
<evidence type="ECO:0000256" key="3">
    <source>
        <dbReference type="ARBA" id="ARBA00023210"/>
    </source>
</evidence>
<dbReference type="SUPFAM" id="SSF160950">
    <property type="entry name" value="YacF-like"/>
    <property type="match status" value="1"/>
</dbReference>
<comment type="function">
    <text evidence="5">Cell division factor that enhances FtsZ-ring assembly. Directly interacts with FtsZ and promotes bundling of FtsZ protofilaments, with a reduction in FtsZ GTPase activity.</text>
</comment>
<evidence type="ECO:0000256" key="2">
    <source>
        <dbReference type="ARBA" id="ARBA00022618"/>
    </source>
</evidence>
<keyword evidence="2 5" id="KW-0132">Cell division</keyword>
<proteinExistence type="inferred from homology"/>
<dbReference type="NCBIfam" id="NF003656">
    <property type="entry name" value="PRK05287.1-4"/>
    <property type="match status" value="1"/>
</dbReference>
<evidence type="ECO:0000256" key="5">
    <source>
        <dbReference type="HAMAP-Rule" id="MF_01092"/>
    </source>
</evidence>
<comment type="subunit">
    <text evidence="5">Interacts with FtsZ.</text>
</comment>
<dbReference type="EMBL" id="DRLF01000386">
    <property type="protein sequence ID" value="HEC07405.1"/>
    <property type="molecule type" value="Genomic_DNA"/>
</dbReference>
<comment type="caution">
    <text evidence="6">The sequence shown here is derived from an EMBL/GenBank/DDBJ whole genome shotgun (WGS) entry which is preliminary data.</text>
</comment>
<sequence length="307" mass="34905">MMSLKTAVIYNSCNNRWKSCTNFTCPSGTLQIEPPPHLEDNTTTIIAGGMPVLHNQILFEHPLNERTRTLLRISHLFEQFEFHLAGSSQWQSRAALQALLDISSILARADIKKDMLKQLEQQQKSLTSISSNPKVDQVRLHQVLDDIAKMIDRLYSSGRQLGGALRKNDFLKSISQRAPIPGGSYEFDLPQFHYWLNLPHTERVMQLDDWRHEISTVQETTELLLGLLRSGSVFQQQTALKGLYQQNLDAKREVQLIQVKVDAASLLYAEISGSKHRFAIRFLESNQGEHPGQSEQDVPFQLKTCAI</sequence>
<dbReference type="InterPro" id="IPR036268">
    <property type="entry name" value="ZapD_sf"/>
</dbReference>
<dbReference type="PANTHER" id="PTHR39455">
    <property type="entry name" value="CELL DIVISION PROTEIN ZAPD"/>
    <property type="match status" value="1"/>
</dbReference>
<accession>A0A831RZ35</accession>
<dbReference type="Pfam" id="PF07072">
    <property type="entry name" value="ZapD"/>
    <property type="match status" value="1"/>
</dbReference>
<dbReference type="GO" id="GO:0005737">
    <property type="term" value="C:cytoplasm"/>
    <property type="evidence" value="ECO:0007669"/>
    <property type="project" value="UniProtKB-SubCell"/>
</dbReference>
<dbReference type="HAMAP" id="MF_01092">
    <property type="entry name" value="ZapD"/>
    <property type="match status" value="1"/>
</dbReference>
<dbReference type="Gene3D" id="2.60.440.10">
    <property type="entry name" value="YacF-like domains"/>
    <property type="match status" value="1"/>
</dbReference>
<keyword evidence="1 5" id="KW-0963">Cytoplasm</keyword>
<evidence type="ECO:0000313" key="6">
    <source>
        <dbReference type="EMBL" id="HEC07405.1"/>
    </source>
</evidence>
<gene>
    <name evidence="5 6" type="primary">zapD</name>
    <name evidence="6" type="ORF">ENJ12_11160</name>
</gene>
<dbReference type="GO" id="GO:0043093">
    <property type="term" value="P:FtsZ-dependent cytokinesis"/>
    <property type="evidence" value="ECO:0007669"/>
    <property type="project" value="UniProtKB-UniRule"/>
</dbReference>
<dbReference type="Gene3D" id="1.10.3900.10">
    <property type="entry name" value="YacF-like"/>
    <property type="match status" value="1"/>
</dbReference>
<name>A0A831RZ35_9GAMM</name>
<dbReference type="InterPro" id="IPR009777">
    <property type="entry name" value="ZapD"/>
</dbReference>